<reference evidence="20" key="1">
    <citation type="journal article" date="2021" name="Open Biol.">
        <title>Shared evolutionary footprints suggest mitochondrial oxidative damage underlies multiple complex I losses in fungi.</title>
        <authorList>
            <person name="Schikora-Tamarit M.A."/>
            <person name="Marcet-Houben M."/>
            <person name="Nosek J."/>
            <person name="Gabaldon T."/>
        </authorList>
    </citation>
    <scope>NUCLEOTIDE SEQUENCE</scope>
    <source>
        <strain evidence="20">CBS6341</strain>
    </source>
</reference>
<dbReference type="SMART" id="SM00064">
    <property type="entry name" value="FYVE"/>
    <property type="match status" value="1"/>
</dbReference>
<dbReference type="PANTHER" id="PTHR46661:SF4">
    <property type="entry name" value="RING-TYPE DOMAIN-CONTAINING PROTEIN"/>
    <property type="match status" value="1"/>
</dbReference>
<dbReference type="PROSITE" id="PS50089">
    <property type="entry name" value="ZF_RING_2"/>
    <property type="match status" value="1"/>
</dbReference>
<feature type="domain" description="RING-type" evidence="18">
    <location>
        <begin position="236"/>
        <end position="278"/>
    </location>
</feature>
<evidence type="ECO:0000256" key="5">
    <source>
        <dbReference type="ARBA" id="ARBA00004906"/>
    </source>
</evidence>
<evidence type="ECO:0000256" key="2">
    <source>
        <dbReference type="ARBA" id="ARBA00004170"/>
    </source>
</evidence>
<evidence type="ECO:0000256" key="7">
    <source>
        <dbReference type="ARBA" id="ARBA00022679"/>
    </source>
</evidence>
<gene>
    <name evidence="20" type="ORF">WICMUC_001989</name>
</gene>
<evidence type="ECO:0000313" key="20">
    <source>
        <dbReference type="EMBL" id="KAH3676358.1"/>
    </source>
</evidence>
<dbReference type="InterPro" id="IPR001841">
    <property type="entry name" value="Znf_RING"/>
</dbReference>
<evidence type="ECO:0000256" key="16">
    <source>
        <dbReference type="ARBA" id="ARBA00023288"/>
    </source>
</evidence>
<protein>
    <recommendedName>
        <fullName evidence="6">RING-type E3 ubiquitin transferase</fullName>
        <ecNumber evidence="6">2.3.2.27</ecNumber>
    </recommendedName>
</protein>
<keyword evidence="9" id="KW-0479">Metal-binding</keyword>
<dbReference type="GO" id="GO:0005768">
    <property type="term" value="C:endosome"/>
    <property type="evidence" value="ECO:0007669"/>
    <property type="project" value="UniProtKB-SubCell"/>
</dbReference>
<evidence type="ECO:0000259" key="18">
    <source>
        <dbReference type="PROSITE" id="PS50089"/>
    </source>
</evidence>
<evidence type="ECO:0000256" key="9">
    <source>
        <dbReference type="ARBA" id="ARBA00022723"/>
    </source>
</evidence>
<keyword evidence="13" id="KW-0862">Zinc</keyword>
<dbReference type="EC" id="2.3.2.27" evidence="6"/>
<keyword evidence="7" id="KW-0808">Transferase</keyword>
<dbReference type="PROSITE" id="PS50178">
    <property type="entry name" value="ZF_FYVE"/>
    <property type="match status" value="1"/>
</dbReference>
<reference evidence="20" key="2">
    <citation type="submission" date="2021-01" db="EMBL/GenBank/DDBJ databases">
        <authorList>
            <person name="Schikora-Tamarit M.A."/>
        </authorList>
    </citation>
    <scope>NUCLEOTIDE SEQUENCE</scope>
    <source>
        <strain evidence="20">CBS6341</strain>
    </source>
</reference>
<dbReference type="GO" id="GO:0032266">
    <property type="term" value="F:phosphatidylinositol-3-phosphate binding"/>
    <property type="evidence" value="ECO:0007669"/>
    <property type="project" value="UniProtKB-ARBA"/>
</dbReference>
<dbReference type="GO" id="GO:0061630">
    <property type="term" value="F:ubiquitin protein ligase activity"/>
    <property type="evidence" value="ECO:0007669"/>
    <property type="project" value="UniProtKB-EC"/>
</dbReference>
<dbReference type="GO" id="GO:0098588">
    <property type="term" value="C:bounding membrane of organelle"/>
    <property type="evidence" value="ECO:0007669"/>
    <property type="project" value="UniProtKB-ARBA"/>
</dbReference>
<evidence type="ECO:0000313" key="21">
    <source>
        <dbReference type="Proteomes" id="UP000769528"/>
    </source>
</evidence>
<evidence type="ECO:0000256" key="1">
    <source>
        <dbReference type="ARBA" id="ARBA00000900"/>
    </source>
</evidence>
<evidence type="ECO:0000256" key="11">
    <source>
        <dbReference type="ARBA" id="ARBA00022771"/>
    </source>
</evidence>
<evidence type="ECO:0000256" key="15">
    <source>
        <dbReference type="ARBA" id="ARBA00023228"/>
    </source>
</evidence>
<evidence type="ECO:0000256" key="8">
    <source>
        <dbReference type="ARBA" id="ARBA00022707"/>
    </source>
</evidence>
<dbReference type="PANTHER" id="PTHR46661">
    <property type="entry name" value="E3 UBIQUITIN-PROTEIN LIGASE ZNRF1-LIKE PROTEIN"/>
    <property type="match status" value="1"/>
</dbReference>
<dbReference type="Pfam" id="PF13639">
    <property type="entry name" value="zf-RING_2"/>
    <property type="match status" value="1"/>
</dbReference>
<proteinExistence type="predicted"/>
<comment type="caution">
    <text evidence="20">The sequence shown here is derived from an EMBL/GenBank/DDBJ whole genome shotgun (WGS) entry which is preliminary data.</text>
</comment>
<dbReference type="InterPro" id="IPR013083">
    <property type="entry name" value="Znf_RING/FYVE/PHD"/>
</dbReference>
<dbReference type="SUPFAM" id="SSF57903">
    <property type="entry name" value="FYVE/PHD zinc finger"/>
    <property type="match status" value="1"/>
</dbReference>
<dbReference type="Proteomes" id="UP000769528">
    <property type="component" value="Unassembled WGS sequence"/>
</dbReference>
<keyword evidence="16" id="KW-0449">Lipoprotein</keyword>
<dbReference type="GO" id="GO:0070936">
    <property type="term" value="P:protein K48-linked ubiquitination"/>
    <property type="evidence" value="ECO:0007669"/>
    <property type="project" value="TreeGrafter"/>
</dbReference>
<evidence type="ECO:0000256" key="6">
    <source>
        <dbReference type="ARBA" id="ARBA00012483"/>
    </source>
</evidence>
<dbReference type="InterPro" id="IPR000306">
    <property type="entry name" value="Znf_FYVE"/>
</dbReference>
<evidence type="ECO:0000256" key="3">
    <source>
        <dbReference type="ARBA" id="ARBA00004177"/>
    </source>
</evidence>
<dbReference type="SUPFAM" id="SSF57850">
    <property type="entry name" value="RING/U-box"/>
    <property type="match status" value="1"/>
</dbReference>
<evidence type="ECO:0000256" key="4">
    <source>
        <dbReference type="ARBA" id="ARBA00004371"/>
    </source>
</evidence>
<sequence>MSIHTDEAPIWQPDSEASECHLCHRKFTFWFRRHHCRRCGKVICGGCSTTRTTYEPDTPIAESPNHIFRELSDAPHRTCDFCVEELIANSIIRDNPSIADNSNPVQVPALSSIRRRSKLIKDSTTQNTLHVNNSNDDNSDRDKCPICSRSLHFETESQIEDHINSCLINAEFSGSPDTNMRTANRMLVYRIPVSKIENRLDSLISASESTLVPVIHSSHSNTTAGNEKPSPDLEECVICLEELKPGDKVGRLECLCVFHYKCIKGWFKKKGPGECPVHAIHI</sequence>
<dbReference type="OrthoDB" id="660555at2759"/>
<name>A0A9P8PQC1_9ASCO</name>
<organism evidence="20 21">
    <name type="scientific">Wickerhamomyces mucosus</name>
    <dbReference type="NCBI Taxonomy" id="1378264"/>
    <lineage>
        <taxon>Eukaryota</taxon>
        <taxon>Fungi</taxon>
        <taxon>Dikarya</taxon>
        <taxon>Ascomycota</taxon>
        <taxon>Saccharomycotina</taxon>
        <taxon>Saccharomycetes</taxon>
        <taxon>Phaffomycetales</taxon>
        <taxon>Wickerhamomycetaceae</taxon>
        <taxon>Wickerhamomyces</taxon>
    </lineage>
</organism>
<keyword evidence="11 17" id="KW-0863">Zinc-finger</keyword>
<keyword evidence="21" id="KW-1185">Reference proteome</keyword>
<feature type="domain" description="FYVE-type" evidence="19">
    <location>
        <begin position="14"/>
        <end position="87"/>
    </location>
</feature>
<evidence type="ECO:0000256" key="13">
    <source>
        <dbReference type="ARBA" id="ARBA00022833"/>
    </source>
</evidence>
<dbReference type="GO" id="GO:0008270">
    <property type="term" value="F:zinc ion binding"/>
    <property type="evidence" value="ECO:0007669"/>
    <property type="project" value="UniProtKB-KW"/>
</dbReference>
<dbReference type="Gene3D" id="3.30.40.10">
    <property type="entry name" value="Zinc/RING finger domain, C3HC4 (zinc finger)"/>
    <property type="match status" value="2"/>
</dbReference>
<comment type="subcellular location">
    <subcellularLocation>
        <location evidence="3">Endosome</location>
    </subcellularLocation>
    <subcellularLocation>
        <location evidence="4">Lysosome</location>
    </subcellularLocation>
    <subcellularLocation>
        <location evidence="2">Membrane</location>
        <topology evidence="2">Peripheral membrane protein</topology>
    </subcellularLocation>
</comment>
<evidence type="ECO:0000259" key="19">
    <source>
        <dbReference type="PROSITE" id="PS50178"/>
    </source>
</evidence>
<accession>A0A9P8PQC1</accession>
<evidence type="ECO:0000256" key="14">
    <source>
        <dbReference type="ARBA" id="ARBA00023136"/>
    </source>
</evidence>
<evidence type="ECO:0000256" key="17">
    <source>
        <dbReference type="PROSITE-ProRule" id="PRU00175"/>
    </source>
</evidence>
<dbReference type="InterPro" id="IPR011011">
    <property type="entry name" value="Znf_FYVE_PHD"/>
</dbReference>
<evidence type="ECO:0000256" key="10">
    <source>
        <dbReference type="ARBA" id="ARBA00022753"/>
    </source>
</evidence>
<keyword evidence="10" id="KW-0967">Endosome</keyword>
<keyword evidence="15" id="KW-0458">Lysosome</keyword>
<dbReference type="Pfam" id="PF01363">
    <property type="entry name" value="FYVE"/>
    <property type="match status" value="1"/>
</dbReference>
<dbReference type="SMART" id="SM00184">
    <property type="entry name" value="RING"/>
    <property type="match status" value="1"/>
</dbReference>
<keyword evidence="12" id="KW-0833">Ubl conjugation pathway</keyword>
<dbReference type="EMBL" id="JAEUBF010000637">
    <property type="protein sequence ID" value="KAH3676358.1"/>
    <property type="molecule type" value="Genomic_DNA"/>
</dbReference>
<comment type="catalytic activity">
    <reaction evidence="1">
        <text>S-ubiquitinyl-[E2 ubiquitin-conjugating enzyme]-L-cysteine + [acceptor protein]-L-lysine = [E2 ubiquitin-conjugating enzyme]-L-cysteine + N(6)-ubiquitinyl-[acceptor protein]-L-lysine.</text>
        <dbReference type="EC" id="2.3.2.27"/>
    </reaction>
</comment>
<keyword evidence="8" id="KW-0519">Myristate</keyword>
<dbReference type="CDD" id="cd16489">
    <property type="entry name" value="mRING-CH-C4HC2H_ZNRF"/>
    <property type="match status" value="1"/>
</dbReference>
<dbReference type="InterPro" id="IPR051878">
    <property type="entry name" value="ZNRF_ubiq-protein_ligase"/>
</dbReference>
<dbReference type="AlphaFoldDB" id="A0A9P8PQC1"/>
<keyword evidence="14" id="KW-0472">Membrane</keyword>
<dbReference type="GO" id="GO:0043161">
    <property type="term" value="P:proteasome-mediated ubiquitin-dependent protein catabolic process"/>
    <property type="evidence" value="ECO:0007669"/>
    <property type="project" value="TreeGrafter"/>
</dbReference>
<dbReference type="InterPro" id="IPR017455">
    <property type="entry name" value="Znf_FYVE-rel"/>
</dbReference>
<comment type="pathway">
    <text evidence="5">Protein modification; protein ubiquitination.</text>
</comment>
<evidence type="ECO:0000256" key="12">
    <source>
        <dbReference type="ARBA" id="ARBA00022786"/>
    </source>
</evidence>